<reference evidence="3" key="1">
    <citation type="submission" date="2023-07" db="EMBL/GenBank/DDBJ databases">
        <title>draft genome sequence of fig (Ficus carica).</title>
        <authorList>
            <person name="Takahashi T."/>
            <person name="Nishimura K."/>
        </authorList>
    </citation>
    <scope>NUCLEOTIDE SEQUENCE</scope>
</reference>
<dbReference type="Proteomes" id="UP001187192">
    <property type="component" value="Unassembled WGS sequence"/>
</dbReference>
<organism evidence="3 4">
    <name type="scientific">Ficus carica</name>
    <name type="common">Common fig</name>
    <dbReference type="NCBI Taxonomy" id="3494"/>
    <lineage>
        <taxon>Eukaryota</taxon>
        <taxon>Viridiplantae</taxon>
        <taxon>Streptophyta</taxon>
        <taxon>Embryophyta</taxon>
        <taxon>Tracheophyta</taxon>
        <taxon>Spermatophyta</taxon>
        <taxon>Magnoliopsida</taxon>
        <taxon>eudicotyledons</taxon>
        <taxon>Gunneridae</taxon>
        <taxon>Pentapetalae</taxon>
        <taxon>rosids</taxon>
        <taxon>fabids</taxon>
        <taxon>Rosales</taxon>
        <taxon>Moraceae</taxon>
        <taxon>Ficeae</taxon>
        <taxon>Ficus</taxon>
    </lineage>
</organism>
<comment type="caution">
    <text evidence="3">The sequence shown here is derived from an EMBL/GenBank/DDBJ whole genome shotgun (WGS) entry which is preliminary data.</text>
</comment>
<evidence type="ECO:0000256" key="1">
    <source>
        <dbReference type="SAM" id="MobiDB-lite"/>
    </source>
</evidence>
<keyword evidence="2" id="KW-0732">Signal</keyword>
<evidence type="ECO:0000313" key="3">
    <source>
        <dbReference type="EMBL" id="GMN38587.1"/>
    </source>
</evidence>
<evidence type="ECO:0000256" key="2">
    <source>
        <dbReference type="SAM" id="SignalP"/>
    </source>
</evidence>
<feature type="signal peptide" evidence="2">
    <location>
        <begin position="1"/>
        <end position="23"/>
    </location>
</feature>
<evidence type="ECO:0000313" key="4">
    <source>
        <dbReference type="Proteomes" id="UP001187192"/>
    </source>
</evidence>
<name>A0AA87ZR12_FICCA</name>
<proteinExistence type="predicted"/>
<feature type="chain" id="PRO_5041712756" evidence="2">
    <location>
        <begin position="24"/>
        <end position="106"/>
    </location>
</feature>
<protein>
    <submittedName>
        <fullName evidence="3">Uncharacterized protein</fullName>
    </submittedName>
</protein>
<sequence>MKNISFNMASLVVLLAIITSTELSWIGGVEAVYRCATKMDCCGTVLCGGDHLKVGCVDGKCVCVPTDDTSDAIIIDPPTLSPSAGGGNEDADYASPTSTWRMPLNC</sequence>
<dbReference type="EMBL" id="BTGU01000008">
    <property type="protein sequence ID" value="GMN38587.1"/>
    <property type="molecule type" value="Genomic_DNA"/>
</dbReference>
<dbReference type="AlphaFoldDB" id="A0AA87ZR12"/>
<gene>
    <name evidence="3" type="ORF">TIFTF001_007818</name>
</gene>
<feature type="region of interest" description="Disordered" evidence="1">
    <location>
        <begin position="78"/>
        <end position="106"/>
    </location>
</feature>
<accession>A0AA87ZR12</accession>
<keyword evidence="4" id="KW-1185">Reference proteome</keyword>